<keyword evidence="1" id="KW-0812">Transmembrane</keyword>
<name>A0AAN8FXC8_PATCE</name>
<accession>A0AAN8FXC8</accession>
<evidence type="ECO:0000313" key="3">
    <source>
        <dbReference type="Proteomes" id="UP001347796"/>
    </source>
</evidence>
<gene>
    <name evidence="2" type="ORF">SNE40_022949</name>
</gene>
<sequence>MLHIKLFLMGTVFDTGTEGIFMHIAIMYYLHYTLVITVVQGWLALAQDPVLSQTFAEAFSPVRVRPSLNNPVQSLCIGEQCKEIKTSKILKYYGRLFNTQEEINGKLRDWDKLHRQKYAKSFISAVCRLQSFKSIKICRKLRRKSDSDMCCPTIRYFHKNSTLVNTNNELKVLVQLTNIDKYQFIPHGQCISTGACSGQFGRCETEIITIPLLVVDFQSSLYCTFDMFDIPAYCSCKSI</sequence>
<organism evidence="2 3">
    <name type="scientific">Patella caerulea</name>
    <name type="common">Rayed Mediterranean limpet</name>
    <dbReference type="NCBI Taxonomy" id="87958"/>
    <lineage>
        <taxon>Eukaryota</taxon>
        <taxon>Metazoa</taxon>
        <taxon>Spiralia</taxon>
        <taxon>Lophotrochozoa</taxon>
        <taxon>Mollusca</taxon>
        <taxon>Gastropoda</taxon>
        <taxon>Patellogastropoda</taxon>
        <taxon>Patelloidea</taxon>
        <taxon>Patellidae</taxon>
        <taxon>Patella</taxon>
    </lineage>
</organism>
<keyword evidence="1" id="KW-1133">Transmembrane helix</keyword>
<proteinExistence type="predicted"/>
<dbReference type="EMBL" id="JAZGQO010000021">
    <property type="protein sequence ID" value="KAK6166192.1"/>
    <property type="molecule type" value="Genomic_DNA"/>
</dbReference>
<dbReference type="Proteomes" id="UP001347796">
    <property type="component" value="Unassembled WGS sequence"/>
</dbReference>
<dbReference type="InterPro" id="IPR029034">
    <property type="entry name" value="Cystine-knot_cytokine"/>
</dbReference>
<comment type="caution">
    <text evidence="2">The sequence shown here is derived from an EMBL/GenBank/DDBJ whole genome shotgun (WGS) entry which is preliminary data.</text>
</comment>
<feature type="transmembrane region" description="Helical" evidence="1">
    <location>
        <begin position="20"/>
        <end position="45"/>
    </location>
</feature>
<evidence type="ECO:0008006" key="4">
    <source>
        <dbReference type="Google" id="ProtNLM"/>
    </source>
</evidence>
<evidence type="ECO:0000313" key="2">
    <source>
        <dbReference type="EMBL" id="KAK6166192.1"/>
    </source>
</evidence>
<dbReference type="Gene3D" id="2.10.90.10">
    <property type="entry name" value="Cystine-knot cytokines"/>
    <property type="match status" value="1"/>
</dbReference>
<evidence type="ECO:0000256" key="1">
    <source>
        <dbReference type="SAM" id="Phobius"/>
    </source>
</evidence>
<protein>
    <recommendedName>
        <fullName evidence="4">Spaetzle domain-containing protein</fullName>
    </recommendedName>
</protein>
<reference evidence="2 3" key="1">
    <citation type="submission" date="2024-01" db="EMBL/GenBank/DDBJ databases">
        <title>The genome of the rayed Mediterranean limpet Patella caerulea (Linnaeus, 1758).</title>
        <authorList>
            <person name="Anh-Thu Weber A."/>
            <person name="Halstead-Nussloch G."/>
        </authorList>
    </citation>
    <scope>NUCLEOTIDE SEQUENCE [LARGE SCALE GENOMIC DNA]</scope>
    <source>
        <strain evidence="2">AATW-2023a</strain>
        <tissue evidence="2">Whole specimen</tissue>
    </source>
</reference>
<keyword evidence="3" id="KW-1185">Reference proteome</keyword>
<dbReference type="AlphaFoldDB" id="A0AAN8FXC8"/>
<keyword evidence="1" id="KW-0472">Membrane</keyword>